<dbReference type="RefSeq" id="WP_136901836.1">
    <property type="nucleotide sequence ID" value="NZ_SUME01000005.1"/>
</dbReference>
<organism evidence="1 2">
    <name type="scientific">Sphingobacterium olei</name>
    <dbReference type="NCBI Taxonomy" id="2571155"/>
    <lineage>
        <taxon>Bacteria</taxon>
        <taxon>Pseudomonadati</taxon>
        <taxon>Bacteroidota</taxon>
        <taxon>Sphingobacteriia</taxon>
        <taxon>Sphingobacteriales</taxon>
        <taxon>Sphingobacteriaceae</taxon>
        <taxon>Sphingobacterium</taxon>
    </lineage>
</organism>
<gene>
    <name evidence="1" type="ORF">FAZ15_13450</name>
</gene>
<protein>
    <submittedName>
        <fullName evidence="1">Uncharacterized protein</fullName>
    </submittedName>
</protein>
<dbReference type="EMBL" id="SUME01000005">
    <property type="protein sequence ID" value="TJZ59895.1"/>
    <property type="molecule type" value="Genomic_DNA"/>
</dbReference>
<accession>A0A4U0NYK1</accession>
<dbReference type="Proteomes" id="UP000306808">
    <property type="component" value="Unassembled WGS sequence"/>
</dbReference>
<evidence type="ECO:0000313" key="2">
    <source>
        <dbReference type="Proteomes" id="UP000306808"/>
    </source>
</evidence>
<reference evidence="1 2" key="1">
    <citation type="submission" date="2019-04" db="EMBL/GenBank/DDBJ databases">
        <title>Sphingobacterium olei sp. nov., isolated from oil-contaminated soil.</title>
        <authorList>
            <person name="Liu B."/>
        </authorList>
    </citation>
    <scope>NUCLEOTIDE SEQUENCE [LARGE SCALE GENOMIC DNA]</scope>
    <source>
        <strain evidence="1 2">HAL-9</strain>
    </source>
</reference>
<name>A0A4U0NYK1_9SPHI</name>
<sequence>MIEVIQRPSVRKADKPDVIMSRMDYIIICQVIEQLNEIGMTDDELSFLLGKANNYVFGFIIKPGDKNRFNEDQIDLLPYILGCPFSKIIPNGAEPGNIQLYHTGGIPDHGYKGFSHIVYFPSGEGIRIIWKKKNAPKGSTRKTNKGLLDLLKRWIEKKFFNKKRDGLEIYKKIKTESNISFTVSELEKCLKILCSSRHKLLEKDSIDGILKYWREGS</sequence>
<comment type="caution">
    <text evidence="1">The sequence shown here is derived from an EMBL/GenBank/DDBJ whole genome shotgun (WGS) entry which is preliminary data.</text>
</comment>
<dbReference type="AlphaFoldDB" id="A0A4U0NYK1"/>
<proteinExistence type="predicted"/>
<evidence type="ECO:0000313" key="1">
    <source>
        <dbReference type="EMBL" id="TJZ59895.1"/>
    </source>
</evidence>
<dbReference type="OrthoDB" id="704601at2"/>
<keyword evidence="2" id="KW-1185">Reference proteome</keyword>